<dbReference type="CDD" id="cd21109">
    <property type="entry name" value="SPASM"/>
    <property type="match status" value="1"/>
</dbReference>
<keyword evidence="4" id="KW-0408">Iron</keyword>
<evidence type="ECO:0000256" key="5">
    <source>
        <dbReference type="ARBA" id="ARBA00023014"/>
    </source>
</evidence>
<dbReference type="SUPFAM" id="SSF102114">
    <property type="entry name" value="Radical SAM enzymes"/>
    <property type="match status" value="1"/>
</dbReference>
<dbReference type="Pfam" id="PF04055">
    <property type="entry name" value="Radical_SAM"/>
    <property type="match status" value="1"/>
</dbReference>
<dbReference type="SFLD" id="SFLDG01067">
    <property type="entry name" value="SPASM/twitch_domain_containing"/>
    <property type="match status" value="1"/>
</dbReference>
<dbReference type="InterPro" id="IPR007197">
    <property type="entry name" value="rSAM"/>
</dbReference>
<organism evidence="7 8">
    <name type="scientific">Magnetococcus marinus (strain ATCC BAA-1437 / JCM 17883 / MC-1)</name>
    <dbReference type="NCBI Taxonomy" id="156889"/>
    <lineage>
        <taxon>Bacteria</taxon>
        <taxon>Pseudomonadati</taxon>
        <taxon>Pseudomonadota</taxon>
        <taxon>Magnetococcia</taxon>
        <taxon>Magnetococcales</taxon>
        <taxon>Magnetococcaceae</taxon>
        <taxon>Magnetococcus</taxon>
    </lineage>
</organism>
<comment type="cofactor">
    <cofactor evidence="1">
        <name>[4Fe-4S] cluster</name>
        <dbReference type="ChEBI" id="CHEBI:49883"/>
    </cofactor>
</comment>
<dbReference type="EMBL" id="CP000471">
    <property type="protein sequence ID" value="ABK43582.1"/>
    <property type="molecule type" value="Genomic_DNA"/>
</dbReference>
<dbReference type="KEGG" id="mgm:Mmc1_1064"/>
<dbReference type="InterPro" id="IPR058240">
    <property type="entry name" value="rSAM_sf"/>
</dbReference>
<dbReference type="CDD" id="cd01335">
    <property type="entry name" value="Radical_SAM"/>
    <property type="match status" value="1"/>
</dbReference>
<dbReference type="InterPro" id="IPR013785">
    <property type="entry name" value="Aldolase_TIM"/>
</dbReference>
<evidence type="ECO:0000256" key="2">
    <source>
        <dbReference type="ARBA" id="ARBA00022691"/>
    </source>
</evidence>
<dbReference type="GO" id="GO:0003824">
    <property type="term" value="F:catalytic activity"/>
    <property type="evidence" value="ECO:0007669"/>
    <property type="project" value="InterPro"/>
</dbReference>
<evidence type="ECO:0000313" key="7">
    <source>
        <dbReference type="EMBL" id="ABK43582.1"/>
    </source>
</evidence>
<dbReference type="RefSeq" id="WP_011712739.1">
    <property type="nucleotide sequence ID" value="NC_008576.1"/>
</dbReference>
<dbReference type="Pfam" id="PF13186">
    <property type="entry name" value="SPASM"/>
    <property type="match status" value="1"/>
</dbReference>
<evidence type="ECO:0000256" key="3">
    <source>
        <dbReference type="ARBA" id="ARBA00022723"/>
    </source>
</evidence>
<keyword evidence="2" id="KW-0949">S-adenosyl-L-methionine</keyword>
<dbReference type="PANTHER" id="PTHR11228:SF7">
    <property type="entry name" value="PQQA PEPTIDE CYCLASE"/>
    <property type="match status" value="1"/>
</dbReference>
<dbReference type="AlphaFoldDB" id="A0L6I9"/>
<gene>
    <name evidence="7" type="ordered locus">Mmc1_1064</name>
</gene>
<keyword evidence="8" id="KW-1185">Reference proteome</keyword>
<name>A0L6I9_MAGMM</name>
<evidence type="ECO:0000313" key="8">
    <source>
        <dbReference type="Proteomes" id="UP000002586"/>
    </source>
</evidence>
<dbReference type="PROSITE" id="PS51918">
    <property type="entry name" value="RADICAL_SAM"/>
    <property type="match status" value="1"/>
</dbReference>
<dbReference type="Proteomes" id="UP000002586">
    <property type="component" value="Chromosome"/>
</dbReference>
<dbReference type="GO" id="GO:0051536">
    <property type="term" value="F:iron-sulfur cluster binding"/>
    <property type="evidence" value="ECO:0007669"/>
    <property type="project" value="UniProtKB-KW"/>
</dbReference>
<dbReference type="InterPro" id="IPR050377">
    <property type="entry name" value="Radical_SAM_PqqE_MftC-like"/>
</dbReference>
<dbReference type="HOGENOM" id="CLU_009273_1_0_5"/>
<accession>A0L6I9</accession>
<sequence length="365" mass="41209">MADRYGIDSHKLSYHPLRVAQLLTGQNQWETAKSIYPIYMEISPMGACNHRCTFCAVDYIGYNSANKLDADMMKARLPQMGALGIKSIMYAGEGEPLLHKRISEILLDTKAAGIDTALTTNATVLPMDFLDKALPTLSWIKASINAGSAENYAQIHQTKAADFNKVVENLKAMVAARRAGGYGVTLGAQALLLPENAHEMAQLGRLCRDEIGLDYLVVKPYSQHMFSETRRYAGLDYQALMDLEAPLAELNSAQFQLIFRRATMQKYRDENRYTQCKATPYLWAYVMADGTVSGCSAFLLDKHFEYGNLNEHDFKTIWEGEKRHAGWHYVRESLDISQCRSNCRMDAVNRYLHQLEQGVPHINFI</sequence>
<reference evidence="8" key="1">
    <citation type="journal article" date="2009" name="Appl. Environ. Microbiol.">
        <title>Complete genome sequence of the chemolithoautotrophic marine magnetotactic coccus strain MC-1.</title>
        <authorList>
            <person name="Schubbe S."/>
            <person name="Williams T.J."/>
            <person name="Xie G."/>
            <person name="Kiss H.E."/>
            <person name="Brettin T.S."/>
            <person name="Martinez D."/>
            <person name="Ross C.A."/>
            <person name="Schuler D."/>
            <person name="Cox B.L."/>
            <person name="Nealson K.H."/>
            <person name="Bazylinski D.A."/>
        </authorList>
    </citation>
    <scope>NUCLEOTIDE SEQUENCE [LARGE SCALE GENOMIC DNA]</scope>
    <source>
        <strain evidence="8">ATCC BAA-1437 / JCM 17883 / MC-1</strain>
    </source>
</reference>
<keyword evidence="3" id="KW-0479">Metal-binding</keyword>
<dbReference type="SFLD" id="SFLDS00029">
    <property type="entry name" value="Radical_SAM"/>
    <property type="match status" value="1"/>
</dbReference>
<evidence type="ECO:0000256" key="4">
    <source>
        <dbReference type="ARBA" id="ARBA00023004"/>
    </source>
</evidence>
<dbReference type="PANTHER" id="PTHR11228">
    <property type="entry name" value="RADICAL SAM DOMAIN PROTEIN"/>
    <property type="match status" value="1"/>
</dbReference>
<evidence type="ECO:0000259" key="6">
    <source>
        <dbReference type="PROSITE" id="PS51918"/>
    </source>
</evidence>
<dbReference type="OrthoDB" id="9810775at2"/>
<dbReference type="GO" id="GO:0046872">
    <property type="term" value="F:metal ion binding"/>
    <property type="evidence" value="ECO:0007669"/>
    <property type="project" value="UniProtKB-KW"/>
</dbReference>
<proteinExistence type="predicted"/>
<dbReference type="Gene3D" id="3.20.20.70">
    <property type="entry name" value="Aldolase class I"/>
    <property type="match status" value="1"/>
</dbReference>
<reference evidence="7 8" key="2">
    <citation type="journal article" date="2012" name="Int. J. Syst. Evol. Microbiol.">
        <title>Magnetococcus marinus gen. nov., sp. nov., a marine, magnetotactic bacterium that represents a novel lineage (Magnetococcaceae fam. nov.; Magnetococcales ord. nov.) at the base of the Alphaproteobacteria.</title>
        <authorList>
            <person name="Bazylinski D.A."/>
            <person name="Williams T.J."/>
            <person name="Lefevre C.T."/>
            <person name="Berg R.J."/>
            <person name="Zhang C.L."/>
            <person name="Bowser S.S."/>
            <person name="Dean A.J."/>
            <person name="Beveridge T.J."/>
        </authorList>
    </citation>
    <scope>NUCLEOTIDE SEQUENCE [LARGE SCALE GENOMIC DNA]</scope>
    <source>
        <strain evidence="8">ATCC BAA-1437 / JCM 17883 / MC-1</strain>
    </source>
</reference>
<dbReference type="InterPro" id="IPR023885">
    <property type="entry name" value="4Fe4S-binding_SPASM_dom"/>
</dbReference>
<evidence type="ECO:0000256" key="1">
    <source>
        <dbReference type="ARBA" id="ARBA00001966"/>
    </source>
</evidence>
<keyword evidence="5" id="KW-0411">Iron-sulfur</keyword>
<protein>
    <submittedName>
        <fullName evidence="7">Radical SAM domain protein</fullName>
    </submittedName>
</protein>
<feature type="domain" description="Radical SAM core" evidence="6">
    <location>
        <begin position="32"/>
        <end position="260"/>
    </location>
</feature>
<dbReference type="STRING" id="156889.Mmc1_1064"/>
<dbReference type="eggNOG" id="COG0535">
    <property type="taxonomic scope" value="Bacteria"/>
</dbReference>